<dbReference type="EMBL" id="CP002273">
    <property type="protein sequence ID" value="ADO39109.1"/>
    <property type="molecule type" value="Genomic_DNA"/>
</dbReference>
<dbReference type="Proteomes" id="UP000006873">
    <property type="component" value="Chromosome"/>
</dbReference>
<gene>
    <name evidence="1" type="ordered locus">ELI_4167</name>
</gene>
<dbReference type="HOGENOM" id="CLU_3135789_0_0_9"/>
<protein>
    <submittedName>
        <fullName evidence="1">Uncharacterized protein</fullName>
    </submittedName>
</protein>
<accession>E3GQ60</accession>
<organism evidence="1 2">
    <name type="scientific">Eubacterium callanderi</name>
    <dbReference type="NCBI Taxonomy" id="53442"/>
    <lineage>
        <taxon>Bacteria</taxon>
        <taxon>Bacillati</taxon>
        <taxon>Bacillota</taxon>
        <taxon>Clostridia</taxon>
        <taxon>Eubacteriales</taxon>
        <taxon>Eubacteriaceae</taxon>
        <taxon>Eubacterium</taxon>
    </lineage>
</organism>
<reference key="1">
    <citation type="submission" date="2010-09" db="EMBL/GenBank/DDBJ databases">
        <authorList>
            <person name="Roh H."/>
            <person name="Ko H.-J."/>
            <person name="Kim D."/>
            <person name="Choi D.G."/>
            <person name="Park S."/>
            <person name="Kim S."/>
            <person name="Kim K.H."/>
            <person name="Chang I.S."/>
            <person name="Choi I.-G."/>
        </authorList>
    </citation>
    <scope>NUCLEOTIDE SEQUENCE</scope>
    <source>
        <strain>KIST612</strain>
    </source>
</reference>
<proteinExistence type="predicted"/>
<name>E3GQ60_9FIRM</name>
<dbReference type="KEGG" id="elm:ELI_4167"/>
<reference evidence="1 2" key="2">
    <citation type="journal article" date="2011" name="J. Bacteriol.">
        <title>Complete genome sequence of a carbon monoxide-utilizing acetogen, Eubacterium limosum KIST612.</title>
        <authorList>
            <person name="Roh H."/>
            <person name="Ko H.J."/>
            <person name="Kim D."/>
            <person name="Choi D.G."/>
            <person name="Park S."/>
            <person name="Kim S."/>
            <person name="Chang I.S."/>
            <person name="Choi I.G."/>
        </authorList>
    </citation>
    <scope>NUCLEOTIDE SEQUENCE [LARGE SCALE GENOMIC DNA]</scope>
    <source>
        <strain evidence="1 2">KIST612</strain>
    </source>
</reference>
<sequence>MFTQRIIQKLYHKKIVCEKIILINLKKFKQSEIVLSLLYHTYTNLYIQI</sequence>
<dbReference type="AlphaFoldDB" id="E3GQ60"/>
<keyword evidence="2" id="KW-1185">Reference proteome</keyword>
<evidence type="ECO:0000313" key="1">
    <source>
        <dbReference type="EMBL" id="ADO39109.1"/>
    </source>
</evidence>
<evidence type="ECO:0000313" key="2">
    <source>
        <dbReference type="Proteomes" id="UP000006873"/>
    </source>
</evidence>